<dbReference type="Gene3D" id="1.10.357.10">
    <property type="entry name" value="Tetracycline Repressor, domain 2"/>
    <property type="match status" value="1"/>
</dbReference>
<dbReference type="InterPro" id="IPR036271">
    <property type="entry name" value="Tet_transcr_reg_TetR-rel_C_sf"/>
</dbReference>
<keyword evidence="3" id="KW-0804">Transcription</keyword>
<dbReference type="Gene3D" id="1.10.10.60">
    <property type="entry name" value="Homeodomain-like"/>
    <property type="match status" value="1"/>
</dbReference>
<dbReference type="InterPro" id="IPR009057">
    <property type="entry name" value="Homeodomain-like_sf"/>
</dbReference>
<accession>A0A087ECR2</accession>
<dbReference type="GO" id="GO:0000976">
    <property type="term" value="F:transcription cis-regulatory region binding"/>
    <property type="evidence" value="ECO:0007669"/>
    <property type="project" value="TreeGrafter"/>
</dbReference>
<evidence type="ECO:0000313" key="6">
    <source>
        <dbReference type="Proteomes" id="UP000029080"/>
    </source>
</evidence>
<dbReference type="SUPFAM" id="SSF48498">
    <property type="entry name" value="Tetracyclin repressor-like, C-terminal domain"/>
    <property type="match status" value="1"/>
</dbReference>
<dbReference type="EMBL" id="JGZU01000015">
    <property type="protein sequence ID" value="KFJ05563.1"/>
    <property type="molecule type" value="Genomic_DNA"/>
</dbReference>
<evidence type="ECO:0000256" key="4">
    <source>
        <dbReference type="SAM" id="MobiDB-lite"/>
    </source>
</evidence>
<dbReference type="PROSITE" id="PS50977">
    <property type="entry name" value="HTH_TETR_2"/>
    <property type="match status" value="1"/>
</dbReference>
<dbReference type="InterPro" id="IPR001647">
    <property type="entry name" value="HTH_TetR"/>
</dbReference>
<dbReference type="InterPro" id="IPR050109">
    <property type="entry name" value="HTH-type_TetR-like_transc_reg"/>
</dbReference>
<reference evidence="5 6" key="1">
    <citation type="submission" date="2014-03" db="EMBL/GenBank/DDBJ databases">
        <title>Genomics of Bifidobacteria.</title>
        <authorList>
            <person name="Ventura M."/>
            <person name="Milani C."/>
            <person name="Lugli G.A."/>
        </authorList>
    </citation>
    <scope>NUCLEOTIDE SEQUENCE [LARGE SCALE GENOMIC DNA]</scope>
    <source>
        <strain evidence="5 6">JCM 13495</strain>
    </source>
</reference>
<evidence type="ECO:0000256" key="3">
    <source>
        <dbReference type="ARBA" id="ARBA00023163"/>
    </source>
</evidence>
<protein>
    <submittedName>
        <fullName evidence="5">TetR-type transcriptional regulator</fullName>
    </submittedName>
</protein>
<proteinExistence type="predicted"/>
<dbReference type="Proteomes" id="UP000029080">
    <property type="component" value="Unassembled WGS sequence"/>
</dbReference>
<dbReference type="PANTHER" id="PTHR30055">
    <property type="entry name" value="HTH-TYPE TRANSCRIPTIONAL REGULATOR RUTR"/>
    <property type="match status" value="1"/>
</dbReference>
<keyword evidence="6" id="KW-1185">Reference proteome</keyword>
<evidence type="ECO:0000256" key="2">
    <source>
        <dbReference type="ARBA" id="ARBA00023125"/>
    </source>
</evidence>
<comment type="caution">
    <text evidence="5">The sequence shown here is derived from an EMBL/GenBank/DDBJ whole genome shotgun (WGS) entry which is preliminary data.</text>
</comment>
<sequence length="210" mass="23528">MNLLRSHPTHPTKLQSRREHAREETDRKIMQATVDIATTLGVGAVSIEEVARRSGVAKTTIYRRYRNTEEMLKHLAIPDAPVEAECEDLEPSRDNLQCALEYMLRRFTSDIGLDAVAVAITSGNEYFNRIVEQHVVPAQRFFTDFIDRGARAGVFRTGLDTVFLFSTVIGSMVAQQALRQSVADSGPEETPWPQAMANVLWPAITPSQQQ</sequence>
<name>A0A087ECR2_9BIFI</name>
<keyword evidence="2" id="KW-0238">DNA-binding</keyword>
<evidence type="ECO:0000256" key="1">
    <source>
        <dbReference type="ARBA" id="ARBA00023015"/>
    </source>
</evidence>
<keyword evidence="1" id="KW-0805">Transcription regulation</keyword>
<dbReference type="SUPFAM" id="SSF46689">
    <property type="entry name" value="Homeodomain-like"/>
    <property type="match status" value="1"/>
</dbReference>
<dbReference type="GO" id="GO:0003700">
    <property type="term" value="F:DNA-binding transcription factor activity"/>
    <property type="evidence" value="ECO:0007669"/>
    <property type="project" value="TreeGrafter"/>
</dbReference>
<feature type="compositionally biased region" description="Basic and acidic residues" evidence="4">
    <location>
        <begin position="16"/>
        <end position="25"/>
    </location>
</feature>
<dbReference type="eggNOG" id="COG1309">
    <property type="taxonomic scope" value="Bacteria"/>
</dbReference>
<feature type="region of interest" description="Disordered" evidence="4">
    <location>
        <begin position="1"/>
        <end position="25"/>
    </location>
</feature>
<dbReference type="AlphaFoldDB" id="A0A087ECR2"/>
<dbReference type="STRING" id="356829.BITS_0247"/>
<dbReference type="PANTHER" id="PTHR30055:SF238">
    <property type="entry name" value="MYCOFACTOCIN BIOSYNTHESIS TRANSCRIPTIONAL REGULATOR MFTR-RELATED"/>
    <property type="match status" value="1"/>
</dbReference>
<gene>
    <name evidence="5" type="ORF">BITS_0247</name>
</gene>
<dbReference type="RefSeq" id="WP_044259648.1">
    <property type="nucleotide sequence ID" value="NZ_JAXEUP010000063.1"/>
</dbReference>
<dbReference type="Pfam" id="PF00440">
    <property type="entry name" value="TetR_N"/>
    <property type="match status" value="1"/>
</dbReference>
<evidence type="ECO:0000313" key="5">
    <source>
        <dbReference type="EMBL" id="KFJ05563.1"/>
    </source>
</evidence>
<organism evidence="5 6">
    <name type="scientific">Bifidobacterium tsurumiense</name>
    <dbReference type="NCBI Taxonomy" id="356829"/>
    <lineage>
        <taxon>Bacteria</taxon>
        <taxon>Bacillati</taxon>
        <taxon>Actinomycetota</taxon>
        <taxon>Actinomycetes</taxon>
        <taxon>Bifidobacteriales</taxon>
        <taxon>Bifidobacteriaceae</taxon>
        <taxon>Bifidobacterium</taxon>
    </lineage>
</organism>
<dbReference type="OrthoDB" id="9796019at2"/>